<dbReference type="GO" id="GO:0016887">
    <property type="term" value="F:ATP hydrolysis activity"/>
    <property type="evidence" value="ECO:0007669"/>
    <property type="project" value="InterPro"/>
</dbReference>
<evidence type="ECO:0000259" key="13">
    <source>
        <dbReference type="PROSITE" id="PS50929"/>
    </source>
</evidence>
<evidence type="ECO:0000313" key="14">
    <source>
        <dbReference type="EMBL" id="KOB78409.1"/>
    </source>
</evidence>
<dbReference type="InterPro" id="IPR027417">
    <property type="entry name" value="P-loop_NTPase"/>
</dbReference>
<dbReference type="Gene3D" id="3.40.50.300">
    <property type="entry name" value="P-loop containing nucleotide triphosphate hydrolases"/>
    <property type="match status" value="2"/>
</dbReference>
<keyword evidence="8 11" id="KW-1133">Transmembrane helix</keyword>
<reference evidence="14 15" key="1">
    <citation type="journal article" date="2015" name="Genome Biol. Evol.">
        <title>The genome of winter moth (Operophtera brumata) provides a genomic perspective on sexual dimorphism and phenology.</title>
        <authorList>
            <person name="Derks M.F."/>
            <person name="Smit S."/>
            <person name="Salis L."/>
            <person name="Schijlen E."/>
            <person name="Bossers A."/>
            <person name="Mateman C."/>
            <person name="Pijl A.S."/>
            <person name="de Ridder D."/>
            <person name="Groenen M.A."/>
            <person name="Visser M.E."/>
            <person name="Megens H.J."/>
        </authorList>
    </citation>
    <scope>NUCLEOTIDE SEQUENCE [LARGE SCALE GENOMIC DNA]</scope>
    <source>
        <strain evidence="14">WM2013NL</strain>
        <tissue evidence="14">Head and thorax</tissue>
    </source>
</reference>
<dbReference type="AlphaFoldDB" id="A0A0L7LSP6"/>
<dbReference type="Pfam" id="PF00664">
    <property type="entry name" value="ABC_membrane"/>
    <property type="match status" value="4"/>
</dbReference>
<feature type="transmembrane region" description="Helical" evidence="11">
    <location>
        <begin position="863"/>
        <end position="885"/>
    </location>
</feature>
<evidence type="ECO:0000256" key="9">
    <source>
        <dbReference type="ARBA" id="ARBA00023136"/>
    </source>
</evidence>
<gene>
    <name evidence="14" type="ORF">OBRU01_02401</name>
</gene>
<evidence type="ECO:0000259" key="12">
    <source>
        <dbReference type="PROSITE" id="PS50893"/>
    </source>
</evidence>
<feature type="transmembrane region" description="Helical" evidence="11">
    <location>
        <begin position="172"/>
        <end position="193"/>
    </location>
</feature>
<sequence>MDALVSDSVAFGTASVAIMCAQLASAAVAVTLANWAAARMVSRLRLQLLRSVITQEIAFFDTNTTMNFASALTEDMEKLKAGVGEHVVMTSYLAGTVVCGCALALSYGWELTLAGMAVVPLAILVQAVVAKVTILVQAGLGEHVVMTSYLAGTVVCGCALALSFGWELTLAGMAVVPLAILVQAVVAKLTILVQTGVAKYQTKCSEEETVAYSKAGRVVEEVLSAIRTVRAYAGEEVEVKRKAGRVVEEVLSAIRTVRAYAGEEVEVKRKAGRVVEEVLSAIRTVRAYAGEEVEVKRKAGHVVEEVLSAIRTVRAYAGEEVEVKRKAGRVVEKVLSAIRTVRAYAGEEVEVKRKAGRVVEEVLSAIRTVRAYAGEEVEVKLRDDLRSDTYSKAGLVVEEVLFAIRTVRAYAGEEVEVKRFTLAVVSAGAGLGLGWLLTYSLNAVVFAYGAQLVVLFCTFMAAQNIAMCNPHLEIFSGARGAARSLFQLLERKSKINALEGRGLKPDSFRGDIVFDNVYFNYPSRPDVKVLRGLSLKIGAGETVALVGGSGCGKSTLLQLLQRMYEPAAGGVRVDGHRLDELHLHHYRTSIGVVGQEPVLFSGTVRDNITLGMGAVSEERLVAAAKTAHAHHFITKLANGYDTVLGERGAALSGGQKQRVAIARAMLRDPPLLLLDEPTSALDPAAERQVQAALDAASKGRTTLVAARAVLRDPSLLLLDEPTSALDPAAERQVHAALDAASKGRTTLVVSHRLSTIANATRIVYMEQGVVREQGSHDELVARRGLYWTLLQHDMSHKSIVTTPSEMETQDDDQLPEPSEQPFQRSLSRRSAAFRGTYVCTPGPGSAGVSAAALARLHRPEWGLLAGGGLASFIIGATMPAFAVLFSKLYGVRNLLHLDSGRFTERSLCTGTVLIMLSRCRFQMFSLPDGAEVVSAAQLYAALFAGVAALCGLVTFLQAWLFNLAGTRLTDRLREMSFRNFLNQEQAWFDEPANSTGALCARLAGDCAAVQGATGEHYFLHYVLERRAMRPPRVGRHR</sequence>
<dbReference type="PROSITE" id="PS50929">
    <property type="entry name" value="ABC_TM1F"/>
    <property type="match status" value="2"/>
</dbReference>
<dbReference type="SUPFAM" id="SSF52540">
    <property type="entry name" value="P-loop containing nucleoside triphosphate hydrolases"/>
    <property type="match status" value="2"/>
</dbReference>
<keyword evidence="7 14" id="KW-0067">ATP-binding</keyword>
<keyword evidence="3" id="KW-0813">Transport</keyword>
<dbReference type="GO" id="GO:0005524">
    <property type="term" value="F:ATP binding"/>
    <property type="evidence" value="ECO:0007669"/>
    <property type="project" value="UniProtKB-KW"/>
</dbReference>
<feature type="transmembrane region" description="Helical" evidence="11">
    <location>
        <begin position="113"/>
        <end position="136"/>
    </location>
</feature>
<dbReference type="PANTHER" id="PTHR43394">
    <property type="entry name" value="ATP-DEPENDENT PERMEASE MDL1, MITOCHONDRIAL"/>
    <property type="match status" value="1"/>
</dbReference>
<feature type="domain" description="ABC transmembrane type-1" evidence="13">
    <location>
        <begin position="865"/>
        <end position="1015"/>
    </location>
</feature>
<protein>
    <submittedName>
        <fullName evidence="14">ATP-binding cassette transporter</fullName>
    </submittedName>
</protein>
<comment type="caution">
    <text evidence="14">The sequence shown here is derived from an EMBL/GenBank/DDBJ whole genome shotgun (WGS) entry which is preliminary data.</text>
</comment>
<dbReference type="PROSITE" id="PS50893">
    <property type="entry name" value="ABC_TRANSPORTER_2"/>
    <property type="match status" value="1"/>
</dbReference>
<dbReference type="Proteomes" id="UP000037510">
    <property type="component" value="Unassembled WGS sequence"/>
</dbReference>
<feature type="domain" description="ABC transporter" evidence="12">
    <location>
        <begin position="512"/>
        <end position="792"/>
    </location>
</feature>
<feature type="domain" description="ABC transmembrane type-1" evidence="13">
    <location>
        <begin position="16"/>
        <end position="241"/>
    </location>
</feature>
<keyword evidence="4" id="KW-1003">Cell membrane</keyword>
<evidence type="ECO:0000256" key="4">
    <source>
        <dbReference type="ARBA" id="ARBA00022475"/>
    </source>
</evidence>
<evidence type="ECO:0000313" key="15">
    <source>
        <dbReference type="Proteomes" id="UP000037510"/>
    </source>
</evidence>
<keyword evidence="15" id="KW-1185">Reference proteome</keyword>
<proteinExistence type="inferred from homology"/>
<dbReference type="GO" id="GO:0005886">
    <property type="term" value="C:plasma membrane"/>
    <property type="evidence" value="ECO:0007669"/>
    <property type="project" value="UniProtKB-SubCell"/>
</dbReference>
<dbReference type="SUPFAM" id="SSF90123">
    <property type="entry name" value="ABC transporter transmembrane region"/>
    <property type="match status" value="4"/>
</dbReference>
<dbReference type="InterPro" id="IPR011527">
    <property type="entry name" value="ABC1_TM_dom"/>
</dbReference>
<evidence type="ECO:0000256" key="1">
    <source>
        <dbReference type="ARBA" id="ARBA00004651"/>
    </source>
</evidence>
<evidence type="ECO:0000256" key="10">
    <source>
        <dbReference type="SAM" id="MobiDB-lite"/>
    </source>
</evidence>
<dbReference type="GO" id="GO:0005743">
    <property type="term" value="C:mitochondrial inner membrane"/>
    <property type="evidence" value="ECO:0007669"/>
    <property type="project" value="TreeGrafter"/>
</dbReference>
<evidence type="ECO:0000256" key="5">
    <source>
        <dbReference type="ARBA" id="ARBA00022692"/>
    </source>
</evidence>
<dbReference type="PANTHER" id="PTHR43394:SF27">
    <property type="entry name" value="ATP-DEPENDENT TRANSLOCASE ABCB1-LIKE"/>
    <property type="match status" value="1"/>
</dbReference>
<feature type="transmembrane region" description="Helical" evidence="11">
    <location>
        <begin position="12"/>
        <end position="37"/>
    </location>
</feature>
<comment type="similarity">
    <text evidence="2">Belongs to the ABC transporter superfamily. ABCB family. Multidrug resistance exporter (TC 3.A.1.201) subfamily.</text>
</comment>
<evidence type="ECO:0000256" key="7">
    <source>
        <dbReference type="ARBA" id="ARBA00022840"/>
    </source>
</evidence>
<feature type="transmembrane region" description="Helical" evidence="11">
    <location>
        <begin position="443"/>
        <end position="462"/>
    </location>
</feature>
<dbReference type="EMBL" id="JTDY01000182">
    <property type="protein sequence ID" value="KOB78409.1"/>
    <property type="molecule type" value="Genomic_DNA"/>
</dbReference>
<dbReference type="InterPro" id="IPR003439">
    <property type="entry name" value="ABC_transporter-like_ATP-bd"/>
</dbReference>
<feature type="region of interest" description="Disordered" evidence="10">
    <location>
        <begin position="802"/>
        <end position="824"/>
    </location>
</feature>
<name>A0A0L7LSP6_OPEBR</name>
<dbReference type="InterPro" id="IPR039421">
    <property type="entry name" value="Type_1_exporter"/>
</dbReference>
<feature type="transmembrane region" description="Helical" evidence="11">
    <location>
        <begin position="420"/>
        <end position="437"/>
    </location>
</feature>
<evidence type="ECO:0000256" key="11">
    <source>
        <dbReference type="SAM" id="Phobius"/>
    </source>
</evidence>
<evidence type="ECO:0000256" key="8">
    <source>
        <dbReference type="ARBA" id="ARBA00022989"/>
    </source>
</evidence>
<dbReference type="SMART" id="SM00382">
    <property type="entry name" value="AAA"/>
    <property type="match status" value="1"/>
</dbReference>
<dbReference type="InterPro" id="IPR003593">
    <property type="entry name" value="AAA+_ATPase"/>
</dbReference>
<dbReference type="Gene3D" id="1.20.1560.10">
    <property type="entry name" value="ABC transporter type 1, transmembrane domain"/>
    <property type="match status" value="4"/>
</dbReference>
<keyword evidence="6" id="KW-0547">Nucleotide-binding</keyword>
<dbReference type="InterPro" id="IPR036640">
    <property type="entry name" value="ABC1_TM_sf"/>
</dbReference>
<feature type="transmembrane region" description="Helical" evidence="11">
    <location>
        <begin position="148"/>
        <end position="166"/>
    </location>
</feature>
<evidence type="ECO:0000256" key="2">
    <source>
        <dbReference type="ARBA" id="ARBA00007577"/>
    </source>
</evidence>
<dbReference type="FunFam" id="3.40.50.300:FF:000299">
    <property type="entry name" value="ABC transporter ATP-binding protein/permease"/>
    <property type="match status" value="1"/>
</dbReference>
<feature type="transmembrane region" description="Helical" evidence="11">
    <location>
        <begin position="938"/>
        <end position="961"/>
    </location>
</feature>
<evidence type="ECO:0000256" key="6">
    <source>
        <dbReference type="ARBA" id="ARBA00022741"/>
    </source>
</evidence>
<dbReference type="InterPro" id="IPR017871">
    <property type="entry name" value="ABC_transporter-like_CS"/>
</dbReference>
<accession>A0A0L7LSP6</accession>
<feature type="transmembrane region" description="Helical" evidence="11">
    <location>
        <begin position="86"/>
        <end position="107"/>
    </location>
</feature>
<dbReference type="GO" id="GO:0015421">
    <property type="term" value="F:ABC-type oligopeptide transporter activity"/>
    <property type="evidence" value="ECO:0007669"/>
    <property type="project" value="TreeGrafter"/>
</dbReference>
<dbReference type="STRING" id="104452.A0A0L7LSP6"/>
<evidence type="ECO:0000256" key="3">
    <source>
        <dbReference type="ARBA" id="ARBA00022448"/>
    </source>
</evidence>
<dbReference type="Pfam" id="PF00005">
    <property type="entry name" value="ABC_tran"/>
    <property type="match status" value="1"/>
</dbReference>
<keyword evidence="5 11" id="KW-0812">Transmembrane</keyword>
<comment type="subcellular location">
    <subcellularLocation>
        <location evidence="1">Cell membrane</location>
        <topology evidence="1">Multi-pass membrane protein</topology>
    </subcellularLocation>
</comment>
<dbReference type="GO" id="GO:0090374">
    <property type="term" value="P:oligopeptide export from mitochondrion"/>
    <property type="evidence" value="ECO:0007669"/>
    <property type="project" value="TreeGrafter"/>
</dbReference>
<organism evidence="14 15">
    <name type="scientific">Operophtera brumata</name>
    <name type="common">Winter moth</name>
    <name type="synonym">Phalaena brumata</name>
    <dbReference type="NCBI Taxonomy" id="104452"/>
    <lineage>
        <taxon>Eukaryota</taxon>
        <taxon>Metazoa</taxon>
        <taxon>Ecdysozoa</taxon>
        <taxon>Arthropoda</taxon>
        <taxon>Hexapoda</taxon>
        <taxon>Insecta</taxon>
        <taxon>Pterygota</taxon>
        <taxon>Neoptera</taxon>
        <taxon>Endopterygota</taxon>
        <taxon>Lepidoptera</taxon>
        <taxon>Glossata</taxon>
        <taxon>Ditrysia</taxon>
        <taxon>Geometroidea</taxon>
        <taxon>Geometridae</taxon>
        <taxon>Larentiinae</taxon>
        <taxon>Operophtera</taxon>
    </lineage>
</organism>
<dbReference type="PROSITE" id="PS00211">
    <property type="entry name" value="ABC_TRANSPORTER_1"/>
    <property type="match status" value="1"/>
</dbReference>
<keyword evidence="9 11" id="KW-0472">Membrane</keyword>